<evidence type="ECO:0000313" key="3">
    <source>
        <dbReference type="EMBL" id="KQB84893.1"/>
    </source>
</evidence>
<dbReference type="PATRIC" id="fig|1544416.3.peg.21"/>
<dbReference type="Pfam" id="PF03929">
    <property type="entry name" value="PepSY_TM"/>
    <property type="match status" value="1"/>
</dbReference>
<dbReference type="Proteomes" id="UP000050517">
    <property type="component" value="Unassembled WGS sequence"/>
</dbReference>
<keyword evidence="4" id="KW-1185">Reference proteome</keyword>
<proteinExistence type="predicted"/>
<reference evidence="3 4" key="1">
    <citation type="submission" date="2015-10" db="EMBL/GenBank/DDBJ databases">
        <title>Corynebacteirum lowii and Corynebacterium oculi species nova, derived from human clinical disease and and emended description of Corynebacterium mastiditis.</title>
        <authorList>
            <person name="Bernard K."/>
            <person name="Pacheco A.L."/>
            <person name="Mcdougall C."/>
            <person name="Burtx T."/>
            <person name="Weibe D."/>
            <person name="Tyler S."/>
            <person name="Olson A.B."/>
            <person name="Cnockaert M."/>
            <person name="Eguchi H."/>
            <person name="Kuwahara T."/>
            <person name="Nakayama-Imaohji H."/>
            <person name="Boudewijins M."/>
            <person name="Van Hoecke F."/>
            <person name="Bernier A.-M."/>
            <person name="Vandamme P."/>
        </authorList>
    </citation>
    <scope>NUCLEOTIDE SEQUENCE [LARGE SCALE GENOMIC DNA]</scope>
    <source>
        <strain evidence="3 4">NML 130210</strain>
    </source>
</reference>
<sequence>MSTSIETPSRPPRAGAASPRRVGNLRATLYRMHSWAGILVAPFLVIAALTGLLYALAPTLEQVVYRDALTTSATGEHISAAEAIEIARAEHPDLDLAAVQVDDREDATMRVLFTDPSLPSSTYRQAVFLDPVTGEVVGDMPQYGSSSSLPLRALLSEGHANLWLGEPGRFYSEMAASWLGAMTLTGMFLLFQRWRRSTSKKNAPRRWHSLVGLLCIPGFLFLTVTGLTWSSTAGGTIGEIRTQLDWRRPTPDVTASPLVEAPGTAGGLTAAPAGDAGADVAIATAREAGLTGFITASAPTEPEAPDVWSIAESTAQPWVLSYDAVAVNAATGEVVDSVPFSAWPLPAKFTEWLIRAHMGILFGWINQVVLVGLALGLLAAVVLGYVMWWRRGKNSSFGRLPAPRSWDNVSRPALISFLVILIVYGFFAPYFGLSLLAFLVLDAAYRAFRRRRARPLH</sequence>
<feature type="transmembrane region" description="Helical" evidence="1">
    <location>
        <begin position="170"/>
        <end position="190"/>
    </location>
</feature>
<organism evidence="3 4">
    <name type="scientific">Corynebacterium oculi</name>
    <dbReference type="NCBI Taxonomy" id="1544416"/>
    <lineage>
        <taxon>Bacteria</taxon>
        <taxon>Bacillati</taxon>
        <taxon>Actinomycetota</taxon>
        <taxon>Actinomycetes</taxon>
        <taxon>Mycobacteriales</taxon>
        <taxon>Corynebacteriaceae</taxon>
        <taxon>Corynebacterium</taxon>
    </lineage>
</organism>
<feature type="transmembrane region" description="Helical" evidence="1">
    <location>
        <begin position="210"/>
        <end position="229"/>
    </location>
</feature>
<evidence type="ECO:0000259" key="2">
    <source>
        <dbReference type="Pfam" id="PF03413"/>
    </source>
</evidence>
<dbReference type="EMBL" id="LKST01000001">
    <property type="protein sequence ID" value="KQB84893.1"/>
    <property type="molecule type" value="Genomic_DNA"/>
</dbReference>
<dbReference type="PANTHER" id="PTHR34219:SF1">
    <property type="entry name" value="PEPSY DOMAIN-CONTAINING PROTEIN"/>
    <property type="match status" value="1"/>
</dbReference>
<name>A0A0Q1AE13_9CORY</name>
<keyword evidence="1" id="KW-0812">Transmembrane</keyword>
<evidence type="ECO:0000256" key="1">
    <source>
        <dbReference type="SAM" id="Phobius"/>
    </source>
</evidence>
<feature type="transmembrane region" description="Helical" evidence="1">
    <location>
        <begin position="364"/>
        <end position="388"/>
    </location>
</feature>
<dbReference type="RefSeq" id="WP_069723530.1">
    <property type="nucleotide sequence ID" value="NZ_LKST01000001.1"/>
</dbReference>
<dbReference type="PANTHER" id="PTHR34219">
    <property type="entry name" value="IRON-REGULATED INNER MEMBRANE PROTEIN-RELATED"/>
    <property type="match status" value="1"/>
</dbReference>
<comment type="caution">
    <text evidence="3">The sequence shown here is derived from an EMBL/GenBank/DDBJ whole genome shotgun (WGS) entry which is preliminary data.</text>
</comment>
<gene>
    <name evidence="3" type="ORF">Cocul_00022</name>
</gene>
<accession>A0A0Q1AE13</accession>
<feature type="transmembrane region" description="Helical" evidence="1">
    <location>
        <begin position="409"/>
        <end position="427"/>
    </location>
</feature>
<dbReference type="InterPro" id="IPR025711">
    <property type="entry name" value="PepSY"/>
</dbReference>
<dbReference type="AlphaFoldDB" id="A0A0Q1AE13"/>
<keyword evidence="1" id="KW-1133">Transmembrane helix</keyword>
<feature type="transmembrane region" description="Helical" evidence="1">
    <location>
        <begin position="35"/>
        <end position="57"/>
    </location>
</feature>
<dbReference type="InterPro" id="IPR005625">
    <property type="entry name" value="PepSY-ass_TM"/>
</dbReference>
<dbReference type="OrthoDB" id="9791166at2"/>
<evidence type="ECO:0000313" key="4">
    <source>
        <dbReference type="Proteomes" id="UP000050517"/>
    </source>
</evidence>
<dbReference type="STRING" id="1544416.Cocul_00022"/>
<dbReference type="Pfam" id="PF03413">
    <property type="entry name" value="PepSY"/>
    <property type="match status" value="1"/>
</dbReference>
<feature type="domain" description="PepSY" evidence="2">
    <location>
        <begin position="78"/>
        <end position="139"/>
    </location>
</feature>
<keyword evidence="1" id="KW-0472">Membrane</keyword>
<protein>
    <recommendedName>
        <fullName evidence="2">PepSY domain-containing protein</fullName>
    </recommendedName>
</protein>